<dbReference type="AlphaFoldDB" id="A0AAD5SAE8"/>
<dbReference type="Proteomes" id="UP001212841">
    <property type="component" value="Unassembled WGS sequence"/>
</dbReference>
<keyword evidence="2" id="KW-0521">NADP</keyword>
<dbReference type="PRINTS" id="PR00081">
    <property type="entry name" value="GDHRDH"/>
</dbReference>
<dbReference type="GO" id="GO:0016616">
    <property type="term" value="F:oxidoreductase activity, acting on the CH-OH group of donors, NAD or NADP as acceptor"/>
    <property type="evidence" value="ECO:0007669"/>
    <property type="project" value="UniProtKB-ARBA"/>
</dbReference>
<organism evidence="6 7">
    <name type="scientific">Rhizophlyctis rosea</name>
    <dbReference type="NCBI Taxonomy" id="64517"/>
    <lineage>
        <taxon>Eukaryota</taxon>
        <taxon>Fungi</taxon>
        <taxon>Fungi incertae sedis</taxon>
        <taxon>Chytridiomycota</taxon>
        <taxon>Chytridiomycota incertae sedis</taxon>
        <taxon>Chytridiomycetes</taxon>
        <taxon>Rhizophlyctidales</taxon>
        <taxon>Rhizophlyctidaceae</taxon>
        <taxon>Rhizophlyctis</taxon>
    </lineage>
</organism>
<evidence type="ECO:0000313" key="7">
    <source>
        <dbReference type="Proteomes" id="UP001212841"/>
    </source>
</evidence>
<reference evidence="6" key="1">
    <citation type="submission" date="2020-05" db="EMBL/GenBank/DDBJ databases">
        <title>Phylogenomic resolution of chytrid fungi.</title>
        <authorList>
            <person name="Stajich J.E."/>
            <person name="Amses K."/>
            <person name="Simmons R."/>
            <person name="Seto K."/>
            <person name="Myers J."/>
            <person name="Bonds A."/>
            <person name="Quandt C.A."/>
            <person name="Barry K."/>
            <person name="Liu P."/>
            <person name="Grigoriev I."/>
            <person name="Longcore J.E."/>
            <person name="James T.Y."/>
        </authorList>
    </citation>
    <scope>NUCLEOTIDE SEQUENCE</scope>
    <source>
        <strain evidence="6">JEL0318</strain>
    </source>
</reference>
<keyword evidence="7" id="KW-1185">Reference proteome</keyword>
<dbReference type="InterPro" id="IPR020904">
    <property type="entry name" value="Sc_DH/Rdtase_CS"/>
</dbReference>
<comment type="similarity">
    <text evidence="1 4">Belongs to the short-chain dehydrogenases/reductases (SDR) family.</text>
</comment>
<dbReference type="InterPro" id="IPR002347">
    <property type="entry name" value="SDR_fam"/>
</dbReference>
<dbReference type="CDD" id="cd05233">
    <property type="entry name" value="SDR_c"/>
    <property type="match status" value="1"/>
</dbReference>
<accession>A0AAD5SAE8</accession>
<feature type="domain" description="Ketoreductase" evidence="5">
    <location>
        <begin position="8"/>
        <end position="197"/>
    </location>
</feature>
<dbReference type="GO" id="GO:0006633">
    <property type="term" value="P:fatty acid biosynthetic process"/>
    <property type="evidence" value="ECO:0007669"/>
    <property type="project" value="TreeGrafter"/>
</dbReference>
<dbReference type="SUPFAM" id="SSF51735">
    <property type="entry name" value="NAD(P)-binding Rossmann-fold domains"/>
    <property type="match status" value="1"/>
</dbReference>
<dbReference type="SMART" id="SM00822">
    <property type="entry name" value="PKS_KR"/>
    <property type="match status" value="1"/>
</dbReference>
<comment type="caution">
    <text evidence="6">The sequence shown here is derived from an EMBL/GenBank/DDBJ whole genome shotgun (WGS) entry which is preliminary data.</text>
</comment>
<dbReference type="InterPro" id="IPR036291">
    <property type="entry name" value="NAD(P)-bd_dom_sf"/>
</dbReference>
<dbReference type="PROSITE" id="PS00061">
    <property type="entry name" value="ADH_SHORT"/>
    <property type="match status" value="1"/>
</dbReference>
<dbReference type="InterPro" id="IPR057326">
    <property type="entry name" value="KR_dom"/>
</dbReference>
<sequence>MSRPLEGKLAIVTGASRGIGKAIAESLATRGANLILAYTSPSSTSVTESLATHLSKTHNIKAIPIQSDLSTPSGPADLITRSLPHFTPFRIDILINNAGIALNDPLPSINVDDFSKSYNTNVRGPLLLAQASLPYLPTDRTGRIISISSVSSTLGFEGQSIYGGTKAALESMSRTWSRELSHSCTVNCINPGPVAGEMYDANSDEFKRKIKPFIQNAPLMEVREGVDDPQEVEKAKLTGGRAASVEEIAGVVVLLCMKEAGWITGQVVSANGGMVFGLS</sequence>
<evidence type="ECO:0000313" key="6">
    <source>
        <dbReference type="EMBL" id="KAJ3048674.1"/>
    </source>
</evidence>
<dbReference type="PANTHER" id="PTHR42760">
    <property type="entry name" value="SHORT-CHAIN DEHYDROGENASES/REDUCTASES FAMILY MEMBER"/>
    <property type="match status" value="1"/>
</dbReference>
<evidence type="ECO:0000256" key="4">
    <source>
        <dbReference type="RuleBase" id="RU000363"/>
    </source>
</evidence>
<gene>
    <name evidence="6" type="ORF">HK097_010313</name>
</gene>
<dbReference type="GO" id="GO:0048038">
    <property type="term" value="F:quinone binding"/>
    <property type="evidence" value="ECO:0007669"/>
    <property type="project" value="TreeGrafter"/>
</dbReference>
<dbReference type="PRINTS" id="PR00080">
    <property type="entry name" value="SDRFAMILY"/>
</dbReference>
<evidence type="ECO:0000259" key="5">
    <source>
        <dbReference type="SMART" id="SM00822"/>
    </source>
</evidence>
<name>A0AAD5SAE8_9FUNG</name>
<proteinExistence type="inferred from homology"/>
<evidence type="ECO:0000256" key="2">
    <source>
        <dbReference type="ARBA" id="ARBA00022857"/>
    </source>
</evidence>
<dbReference type="EMBL" id="JADGJD010000754">
    <property type="protein sequence ID" value="KAJ3048674.1"/>
    <property type="molecule type" value="Genomic_DNA"/>
</dbReference>
<dbReference type="Pfam" id="PF00106">
    <property type="entry name" value="adh_short"/>
    <property type="match status" value="1"/>
</dbReference>
<dbReference type="Gene3D" id="3.40.50.720">
    <property type="entry name" value="NAD(P)-binding Rossmann-like Domain"/>
    <property type="match status" value="1"/>
</dbReference>
<dbReference type="FunFam" id="3.40.50.720:FF:000374">
    <property type="entry name" value="3-oxoacyl-(Acyl-carrier-protein) reductase"/>
    <property type="match status" value="1"/>
</dbReference>
<evidence type="ECO:0000256" key="3">
    <source>
        <dbReference type="ARBA" id="ARBA00023002"/>
    </source>
</evidence>
<dbReference type="PANTHER" id="PTHR42760:SF111">
    <property type="entry name" value="3-OXOACYL-(ACYL-CARRIER-PROTEIN) REDUCTASE (AFU_ORTHOLOGUE AFUA_1G10100)"/>
    <property type="match status" value="1"/>
</dbReference>
<protein>
    <recommendedName>
        <fullName evidence="5">Ketoreductase domain-containing protein</fullName>
    </recommendedName>
</protein>
<evidence type="ECO:0000256" key="1">
    <source>
        <dbReference type="ARBA" id="ARBA00006484"/>
    </source>
</evidence>
<keyword evidence="3" id="KW-0560">Oxidoreductase</keyword>